<accession>A0A069D4G8</accession>
<keyword evidence="2" id="KW-0808">Transferase</keyword>
<dbReference type="EMBL" id="BAJS01000017">
    <property type="protein sequence ID" value="GAK37317.1"/>
    <property type="molecule type" value="Genomic_DNA"/>
</dbReference>
<dbReference type="STRING" id="1121097.GCA_000428125_00955"/>
<dbReference type="AlphaFoldDB" id="A0A069D4G8"/>
<reference evidence="2 3" key="1">
    <citation type="journal article" date="2015" name="Microbes Environ.">
        <title>Distribution and evolution of nitrogen fixation genes in the phylum bacteroidetes.</title>
        <authorList>
            <person name="Inoue J."/>
            <person name="Oshima K."/>
            <person name="Suda W."/>
            <person name="Sakamoto M."/>
            <person name="Iino T."/>
            <person name="Noda S."/>
            <person name="Hongoh Y."/>
            <person name="Hattori M."/>
            <person name="Ohkuma M."/>
        </authorList>
    </citation>
    <scope>NUCLEOTIDE SEQUENCE [LARGE SCALE GENOMIC DNA]</scope>
    <source>
        <strain evidence="2 3">JCM 15093</strain>
    </source>
</reference>
<dbReference type="Gene3D" id="3.40.630.30">
    <property type="match status" value="1"/>
</dbReference>
<evidence type="ECO:0000313" key="2">
    <source>
        <dbReference type="EMBL" id="GAK37317.1"/>
    </source>
</evidence>
<keyword evidence="3" id="KW-1185">Reference proteome</keyword>
<dbReference type="PANTHER" id="PTHR43328:SF1">
    <property type="entry name" value="N-ACETYLTRANSFERASE DOMAIN-CONTAINING PROTEIN"/>
    <property type="match status" value="1"/>
</dbReference>
<evidence type="ECO:0000313" key="3">
    <source>
        <dbReference type="Proteomes" id="UP000027601"/>
    </source>
</evidence>
<dbReference type="Proteomes" id="UP000027601">
    <property type="component" value="Unassembled WGS sequence"/>
</dbReference>
<name>A0A069D4G8_9BACE</name>
<evidence type="ECO:0000259" key="1">
    <source>
        <dbReference type="PROSITE" id="PS51186"/>
    </source>
</evidence>
<sequence length="171" mass="19623">MRISEMKFILRKFKESDLASLVKYANNYNIAKFLTNMFPHPYTEENGKDYLSLAINHPGIFAIDVDGEVVGSIGLFPQTDIHQKSAELGYWLAEPFWGNGIVPQAIGEIVEYGFKTFDIVRIYARPFSTNRASQRVLEKAGFTCEARHKKALYKNGEFMDELVYVMFKDEC</sequence>
<dbReference type="GO" id="GO:0016747">
    <property type="term" value="F:acyltransferase activity, transferring groups other than amino-acyl groups"/>
    <property type="evidence" value="ECO:0007669"/>
    <property type="project" value="InterPro"/>
</dbReference>
<dbReference type="Pfam" id="PF13302">
    <property type="entry name" value="Acetyltransf_3"/>
    <property type="match status" value="1"/>
</dbReference>
<organism evidence="2 3">
    <name type="scientific">Bacteroides graminisolvens DSM 19988 = JCM 15093</name>
    <dbReference type="NCBI Taxonomy" id="1121097"/>
    <lineage>
        <taxon>Bacteria</taxon>
        <taxon>Pseudomonadati</taxon>
        <taxon>Bacteroidota</taxon>
        <taxon>Bacteroidia</taxon>
        <taxon>Bacteroidales</taxon>
        <taxon>Bacteroidaceae</taxon>
        <taxon>Bacteroides</taxon>
    </lineage>
</organism>
<protein>
    <submittedName>
        <fullName evidence="2">Acetyltransferase</fullName>
    </submittedName>
</protein>
<dbReference type="eggNOG" id="COG1670">
    <property type="taxonomic scope" value="Bacteria"/>
</dbReference>
<dbReference type="InterPro" id="IPR016181">
    <property type="entry name" value="Acyl_CoA_acyltransferase"/>
</dbReference>
<gene>
    <name evidence="2" type="ORF">JCM15093_2560</name>
</gene>
<dbReference type="PROSITE" id="PS51186">
    <property type="entry name" value="GNAT"/>
    <property type="match status" value="1"/>
</dbReference>
<dbReference type="SUPFAM" id="SSF55729">
    <property type="entry name" value="Acyl-CoA N-acyltransferases (Nat)"/>
    <property type="match status" value="1"/>
</dbReference>
<feature type="domain" description="N-acetyltransferase" evidence="1">
    <location>
        <begin position="8"/>
        <end position="169"/>
    </location>
</feature>
<comment type="caution">
    <text evidence="2">The sequence shown here is derived from an EMBL/GenBank/DDBJ whole genome shotgun (WGS) entry which is preliminary data.</text>
</comment>
<dbReference type="PANTHER" id="PTHR43328">
    <property type="entry name" value="ACETYLTRANSFERASE-RELATED"/>
    <property type="match status" value="1"/>
</dbReference>
<dbReference type="InterPro" id="IPR000182">
    <property type="entry name" value="GNAT_dom"/>
</dbReference>
<proteinExistence type="predicted"/>